<name>A0A392V9A7_9FABA</name>
<reference evidence="2 3" key="1">
    <citation type="journal article" date="2018" name="Front. Plant Sci.">
        <title>Red Clover (Trifolium pratense) and Zigzag Clover (T. medium) - A Picture of Genomic Similarities and Differences.</title>
        <authorList>
            <person name="Dluhosova J."/>
            <person name="Istvanek J."/>
            <person name="Nedelnik J."/>
            <person name="Repkova J."/>
        </authorList>
    </citation>
    <scope>NUCLEOTIDE SEQUENCE [LARGE SCALE GENOMIC DNA]</scope>
    <source>
        <strain evidence="3">cv. 10/8</strain>
        <tissue evidence="2">Leaf</tissue>
    </source>
</reference>
<evidence type="ECO:0000256" key="1">
    <source>
        <dbReference type="SAM" id="MobiDB-lite"/>
    </source>
</evidence>
<accession>A0A392V9A7</accession>
<comment type="caution">
    <text evidence="2">The sequence shown here is derived from an EMBL/GenBank/DDBJ whole genome shotgun (WGS) entry which is preliminary data.</text>
</comment>
<evidence type="ECO:0000313" key="3">
    <source>
        <dbReference type="Proteomes" id="UP000265520"/>
    </source>
</evidence>
<dbReference type="Proteomes" id="UP000265520">
    <property type="component" value="Unassembled WGS sequence"/>
</dbReference>
<feature type="compositionally biased region" description="Polar residues" evidence="1">
    <location>
        <begin position="1"/>
        <end position="16"/>
    </location>
</feature>
<proteinExistence type="predicted"/>
<evidence type="ECO:0000313" key="2">
    <source>
        <dbReference type="EMBL" id="MCI83435.1"/>
    </source>
</evidence>
<protein>
    <submittedName>
        <fullName evidence="2">Uncharacterized protein</fullName>
    </submittedName>
</protein>
<sequence length="61" mass="6461">MHTTEQRPSADTSQRGNCHPENCSRSRGNQGCGGGRGNRSGPQTGAPSAPPSWSSPPWQQQ</sequence>
<dbReference type="AlphaFoldDB" id="A0A392V9A7"/>
<feature type="non-terminal residue" evidence="2">
    <location>
        <position position="61"/>
    </location>
</feature>
<keyword evidence="3" id="KW-1185">Reference proteome</keyword>
<organism evidence="2 3">
    <name type="scientific">Trifolium medium</name>
    <dbReference type="NCBI Taxonomy" id="97028"/>
    <lineage>
        <taxon>Eukaryota</taxon>
        <taxon>Viridiplantae</taxon>
        <taxon>Streptophyta</taxon>
        <taxon>Embryophyta</taxon>
        <taxon>Tracheophyta</taxon>
        <taxon>Spermatophyta</taxon>
        <taxon>Magnoliopsida</taxon>
        <taxon>eudicotyledons</taxon>
        <taxon>Gunneridae</taxon>
        <taxon>Pentapetalae</taxon>
        <taxon>rosids</taxon>
        <taxon>fabids</taxon>
        <taxon>Fabales</taxon>
        <taxon>Fabaceae</taxon>
        <taxon>Papilionoideae</taxon>
        <taxon>50 kb inversion clade</taxon>
        <taxon>NPAAA clade</taxon>
        <taxon>Hologalegina</taxon>
        <taxon>IRL clade</taxon>
        <taxon>Trifolieae</taxon>
        <taxon>Trifolium</taxon>
    </lineage>
</organism>
<feature type="region of interest" description="Disordered" evidence="1">
    <location>
        <begin position="1"/>
        <end position="61"/>
    </location>
</feature>
<dbReference type="EMBL" id="LXQA011066926">
    <property type="protein sequence ID" value="MCI83435.1"/>
    <property type="molecule type" value="Genomic_DNA"/>
</dbReference>